<dbReference type="Pfam" id="PF00158">
    <property type="entry name" value="Sigma54_activat"/>
    <property type="match status" value="1"/>
</dbReference>
<dbReference type="InterPro" id="IPR003593">
    <property type="entry name" value="AAA+_ATPase"/>
</dbReference>
<keyword evidence="2" id="KW-0067">ATP-binding</keyword>
<evidence type="ECO:0000256" key="2">
    <source>
        <dbReference type="ARBA" id="ARBA00022840"/>
    </source>
</evidence>
<dbReference type="PROSITE" id="PS50045">
    <property type="entry name" value="SIGMA54_INTERACT_4"/>
    <property type="match status" value="1"/>
</dbReference>
<dbReference type="PANTHER" id="PTHR32071:SF121">
    <property type="entry name" value="SIGMA L-DEPENDENT TRANSCRIPTIONAL REGULATOR YQIR-RELATED"/>
    <property type="match status" value="1"/>
</dbReference>
<dbReference type="Proteomes" id="UP000243463">
    <property type="component" value="Unassembled WGS sequence"/>
</dbReference>
<protein>
    <submittedName>
        <fullName evidence="4">Sigma-54 interaction domain-containing protein</fullName>
    </submittedName>
</protein>
<feature type="domain" description="Sigma-54 factor interaction" evidence="3">
    <location>
        <begin position="106"/>
        <end position="333"/>
    </location>
</feature>
<evidence type="ECO:0000256" key="1">
    <source>
        <dbReference type="ARBA" id="ARBA00022741"/>
    </source>
</evidence>
<evidence type="ECO:0000313" key="5">
    <source>
        <dbReference type="Proteomes" id="UP000243463"/>
    </source>
</evidence>
<dbReference type="Gene3D" id="3.40.50.300">
    <property type="entry name" value="P-loop containing nucleotide triphosphate hydrolases"/>
    <property type="match status" value="1"/>
</dbReference>
<evidence type="ECO:0000313" key="4">
    <source>
        <dbReference type="EMBL" id="SNQ28621.1"/>
    </source>
</evidence>
<dbReference type="Gene3D" id="1.10.8.60">
    <property type="match status" value="1"/>
</dbReference>
<evidence type="ECO:0000259" key="3">
    <source>
        <dbReference type="PROSITE" id="PS50045"/>
    </source>
</evidence>
<dbReference type="SMART" id="SM00382">
    <property type="entry name" value="AAA"/>
    <property type="match status" value="1"/>
</dbReference>
<dbReference type="OrthoDB" id="9804019at2"/>
<dbReference type="SUPFAM" id="SSF52540">
    <property type="entry name" value="P-loop containing nucleoside triphosphate hydrolases"/>
    <property type="match status" value="1"/>
</dbReference>
<gene>
    <name evidence="4" type="ORF">SAMN05444584_0545</name>
</gene>
<organism evidence="4 5">
    <name type="scientific">Acinetobacter apis</name>
    <dbReference type="NCBI Taxonomy" id="1229165"/>
    <lineage>
        <taxon>Bacteria</taxon>
        <taxon>Pseudomonadati</taxon>
        <taxon>Pseudomonadota</taxon>
        <taxon>Gammaproteobacteria</taxon>
        <taxon>Moraxellales</taxon>
        <taxon>Moraxellaceae</taxon>
        <taxon>Acinetobacter</taxon>
    </lineage>
</organism>
<dbReference type="InterPro" id="IPR002078">
    <property type="entry name" value="Sigma_54_int"/>
</dbReference>
<sequence length="409" mass="47053">MKQLEFETLDNFQQFLKYLEVIYPKQTIIFFTLQSSTFSMVYCSPALKDQSKTLLNAIQNTHTVHQFQQFKITVQSQCYGTLFLLNSCANLLLNDQPTQQQLMNHLNSVSPEIEKMVHIIQKVAKTNFPVLIRGESGSGKEWVAQLIHQCSNRIDQPFIAINCAALNTSILESELFGHVKGAFTGAIKDHKGLFERATTGTLFLDEIAELSLDLQAKLLRVLETGEFTPLGGEKVIKTHARIITATHRALREEAKHGRFRYDLLYRLRVIPIFVPPLRQRKMDLPLLLKQIMNEYCPSHQEPIITDEAMSILYQHHWAGNIRELKNTLLYALTMMDDGSTLDVHDLPQELVYEHAKDQTVNCSQEVTSKISKQTLHAVLESSHYDLNTVLEKLKISRSTLWRYRKKWDL</sequence>
<proteinExistence type="predicted"/>
<dbReference type="EMBL" id="FZLN01000001">
    <property type="protein sequence ID" value="SNQ28621.1"/>
    <property type="molecule type" value="Genomic_DNA"/>
</dbReference>
<dbReference type="Pfam" id="PF25601">
    <property type="entry name" value="AAA_lid_14"/>
    <property type="match status" value="1"/>
</dbReference>
<dbReference type="AlphaFoldDB" id="A0A217EDR5"/>
<dbReference type="InterPro" id="IPR025662">
    <property type="entry name" value="Sigma_54_int_dom_ATP-bd_1"/>
</dbReference>
<dbReference type="PANTHER" id="PTHR32071">
    <property type="entry name" value="TRANSCRIPTIONAL REGULATORY PROTEIN"/>
    <property type="match status" value="1"/>
</dbReference>
<dbReference type="GO" id="GO:0006355">
    <property type="term" value="P:regulation of DNA-templated transcription"/>
    <property type="evidence" value="ECO:0007669"/>
    <property type="project" value="InterPro"/>
</dbReference>
<dbReference type="GO" id="GO:0005524">
    <property type="term" value="F:ATP binding"/>
    <property type="evidence" value="ECO:0007669"/>
    <property type="project" value="UniProtKB-KW"/>
</dbReference>
<dbReference type="InterPro" id="IPR058031">
    <property type="entry name" value="AAA_lid_NorR"/>
</dbReference>
<keyword evidence="1" id="KW-0547">Nucleotide-binding</keyword>
<reference evidence="5" key="1">
    <citation type="submission" date="2017-06" db="EMBL/GenBank/DDBJ databases">
        <authorList>
            <person name="Varghese N."/>
            <person name="Submissions S."/>
        </authorList>
    </citation>
    <scope>NUCLEOTIDE SEQUENCE [LARGE SCALE GENOMIC DNA]</scope>
    <source>
        <strain evidence="5">ANC 5114</strain>
    </source>
</reference>
<dbReference type="InterPro" id="IPR027417">
    <property type="entry name" value="P-loop_NTPase"/>
</dbReference>
<dbReference type="CDD" id="cd00009">
    <property type="entry name" value="AAA"/>
    <property type="match status" value="1"/>
</dbReference>
<name>A0A217EDR5_9GAMM</name>
<dbReference type="PROSITE" id="PS00675">
    <property type="entry name" value="SIGMA54_INTERACT_1"/>
    <property type="match status" value="1"/>
</dbReference>
<keyword evidence="5" id="KW-1185">Reference proteome</keyword>
<accession>A0A217EDR5</accession>
<dbReference type="RefSeq" id="WP_088822658.1">
    <property type="nucleotide sequence ID" value="NZ_FZLN01000001.1"/>
</dbReference>
<dbReference type="FunFam" id="3.40.50.300:FF:000006">
    <property type="entry name" value="DNA-binding transcriptional regulator NtrC"/>
    <property type="match status" value="1"/>
</dbReference>